<dbReference type="InterPro" id="IPR006132">
    <property type="entry name" value="Asp/Orn_carbamoyltranf_P-bd"/>
</dbReference>
<feature type="domain" description="Aspartate/ornithine carbamoyltransferase carbamoyl-P binding" evidence="9">
    <location>
        <begin position="3"/>
        <end position="138"/>
    </location>
</feature>
<proteinExistence type="inferred from homology"/>
<dbReference type="EC" id="2.1.3.2" evidence="7"/>
<dbReference type="PRINTS" id="PR00100">
    <property type="entry name" value="AOTCASE"/>
</dbReference>
<evidence type="ECO:0000313" key="10">
    <source>
        <dbReference type="EMBL" id="ALX47402.1"/>
    </source>
</evidence>
<evidence type="ECO:0000313" key="11">
    <source>
        <dbReference type="Proteomes" id="UP000050331"/>
    </source>
</evidence>
<keyword evidence="3 7" id="KW-0808">Transferase</keyword>
<feature type="domain" description="Aspartate/ornithine carbamoyltransferase Asp/Orn-binding" evidence="8">
    <location>
        <begin position="144"/>
        <end position="285"/>
    </location>
</feature>
<dbReference type="Gene3D" id="3.40.50.1370">
    <property type="entry name" value="Aspartate/ornithine carbamoyltransferase"/>
    <property type="match status" value="2"/>
</dbReference>
<evidence type="ECO:0000256" key="4">
    <source>
        <dbReference type="ARBA" id="ARBA00022975"/>
    </source>
</evidence>
<dbReference type="GO" id="GO:0005829">
    <property type="term" value="C:cytosol"/>
    <property type="evidence" value="ECO:0007669"/>
    <property type="project" value="TreeGrafter"/>
</dbReference>
<feature type="binding site" evidence="7">
    <location>
        <position position="98"/>
    </location>
    <ligand>
        <name>carbamoyl phosphate</name>
        <dbReference type="ChEBI" id="CHEBI:58228"/>
    </ligand>
</feature>
<dbReference type="KEGG" id="lao:AOX59_01585"/>
<keyword evidence="11" id="KW-1185">Reference proteome</keyword>
<evidence type="ECO:0000256" key="6">
    <source>
        <dbReference type="ARBA" id="ARBA00048859"/>
    </source>
</evidence>
<feature type="binding site" evidence="7">
    <location>
        <position position="248"/>
    </location>
    <ligand>
        <name>carbamoyl phosphate</name>
        <dbReference type="ChEBI" id="CHEBI:58228"/>
    </ligand>
</feature>
<dbReference type="UniPathway" id="UPA00070">
    <property type="reaction ID" value="UER00116"/>
</dbReference>
<comment type="function">
    <text evidence="5 7">Catalyzes the condensation of carbamoyl phosphate and aspartate to form carbamoyl aspartate and inorganic phosphate, the committed step in the de novo pyrimidine nucleotide biosynthesis pathway.</text>
</comment>
<dbReference type="PANTHER" id="PTHR45753:SF6">
    <property type="entry name" value="ASPARTATE CARBAMOYLTRANSFERASE"/>
    <property type="match status" value="1"/>
</dbReference>
<dbReference type="GO" id="GO:0016597">
    <property type="term" value="F:amino acid binding"/>
    <property type="evidence" value="ECO:0007669"/>
    <property type="project" value="InterPro"/>
</dbReference>
<evidence type="ECO:0000256" key="3">
    <source>
        <dbReference type="ARBA" id="ARBA00022679"/>
    </source>
</evidence>
<evidence type="ECO:0000256" key="1">
    <source>
        <dbReference type="ARBA" id="ARBA00004852"/>
    </source>
</evidence>
<feature type="binding site" evidence="7">
    <location>
        <position position="208"/>
    </location>
    <ligand>
        <name>L-aspartate</name>
        <dbReference type="ChEBI" id="CHEBI:29991"/>
    </ligand>
</feature>
<comment type="similarity">
    <text evidence="2 7">Belongs to the aspartate/ornithine carbamoyltransferase superfamily. ATCase family.</text>
</comment>
<sequence length="306" mass="34377">MHHFISTRELSFASIHHIIKTAETMRKKPESIQNGHFAANLFFEPSTRTKMSFQVAETKLGIAPLDFQMESSSMAKGESLYDTARTYEAIGADLLVVRHACDDWYDELADVSIPIINAGAGKGEHPTQAMLDLLTIYQEFGSFKNLNVAIAGDIKHSRVARSNAYALMTLGANVCFAAAPGFEDDSFDVPYVSMDEACETCDVLMLLRIQHERHAQASYQTTSYLADYGLTMERERRMQNHAIVLHPAPVNRGVEIDSRLVEEKRSRIFKQMENGVYARMAIISTLLNGRSAIYENFTERHQTIAT</sequence>
<dbReference type="GO" id="GO:0044205">
    <property type="term" value="P:'de novo' UMP biosynthetic process"/>
    <property type="evidence" value="ECO:0007669"/>
    <property type="project" value="UniProtKB-UniRule"/>
</dbReference>
<comment type="catalytic activity">
    <reaction evidence="6 7">
        <text>carbamoyl phosphate + L-aspartate = N-carbamoyl-L-aspartate + phosphate + H(+)</text>
        <dbReference type="Rhea" id="RHEA:20013"/>
        <dbReference type="ChEBI" id="CHEBI:15378"/>
        <dbReference type="ChEBI" id="CHEBI:29991"/>
        <dbReference type="ChEBI" id="CHEBI:32814"/>
        <dbReference type="ChEBI" id="CHEBI:43474"/>
        <dbReference type="ChEBI" id="CHEBI:58228"/>
        <dbReference type="EC" id="2.1.3.2"/>
    </reaction>
</comment>
<organism evidence="10 11">
    <name type="scientific">Lentibacillus amyloliquefaciens</name>
    <dbReference type="NCBI Taxonomy" id="1472767"/>
    <lineage>
        <taxon>Bacteria</taxon>
        <taxon>Bacillati</taxon>
        <taxon>Bacillota</taxon>
        <taxon>Bacilli</taxon>
        <taxon>Bacillales</taxon>
        <taxon>Bacillaceae</taxon>
        <taxon>Lentibacillus</taxon>
    </lineage>
</organism>
<dbReference type="PROSITE" id="PS00097">
    <property type="entry name" value="CARBAMOYLTRANSFERASE"/>
    <property type="match status" value="1"/>
</dbReference>
<feature type="binding site" evidence="7">
    <location>
        <position position="249"/>
    </location>
    <ligand>
        <name>carbamoyl phosphate</name>
        <dbReference type="ChEBI" id="CHEBI:58228"/>
    </ligand>
</feature>
<evidence type="ECO:0000259" key="8">
    <source>
        <dbReference type="Pfam" id="PF00185"/>
    </source>
</evidence>
<keyword evidence="4 7" id="KW-0665">Pyrimidine biosynthesis</keyword>
<feature type="binding site" evidence="7">
    <location>
        <position position="76"/>
    </location>
    <ligand>
        <name>L-aspartate</name>
        <dbReference type="ChEBI" id="CHEBI:29991"/>
    </ligand>
</feature>
<dbReference type="AlphaFoldDB" id="A0A0U4G434"/>
<dbReference type="Pfam" id="PF02729">
    <property type="entry name" value="OTCace_N"/>
    <property type="match status" value="1"/>
</dbReference>
<accession>A0A0U4G434</accession>
<evidence type="ECO:0000259" key="9">
    <source>
        <dbReference type="Pfam" id="PF02729"/>
    </source>
</evidence>
<reference evidence="10 11" key="1">
    <citation type="submission" date="2016-01" db="EMBL/GenBank/DDBJ databases">
        <title>Complete genome sequence of strain Lentibacillus amyloliquefaciens LAM0015T isolated from saline sediment.</title>
        <authorList>
            <person name="Wang J.-L."/>
            <person name="He M.-X."/>
        </authorList>
    </citation>
    <scope>NUCLEOTIDE SEQUENCE [LARGE SCALE GENOMIC DNA]</scope>
    <source>
        <strain evidence="10 11">LAM0015</strain>
    </source>
</reference>
<comment type="pathway">
    <text evidence="1 7">Pyrimidine metabolism; UMP biosynthesis via de novo pathway; (S)-dihydroorotate from bicarbonate: step 2/3.</text>
</comment>
<feature type="binding site" evidence="7">
    <location>
        <position position="125"/>
    </location>
    <ligand>
        <name>carbamoyl phosphate</name>
        <dbReference type="ChEBI" id="CHEBI:58228"/>
    </ligand>
</feature>
<gene>
    <name evidence="7" type="primary">pyrB</name>
    <name evidence="10" type="ORF">AOX59_01585</name>
</gene>
<dbReference type="InterPro" id="IPR002082">
    <property type="entry name" value="Asp_carbamoyltransf"/>
</dbReference>
<evidence type="ECO:0000256" key="2">
    <source>
        <dbReference type="ARBA" id="ARBA00008896"/>
    </source>
</evidence>
<dbReference type="PRINTS" id="PR00101">
    <property type="entry name" value="ATCASE"/>
</dbReference>
<feature type="binding site" evidence="7">
    <location>
        <position position="128"/>
    </location>
    <ligand>
        <name>carbamoyl phosphate</name>
        <dbReference type="ChEBI" id="CHEBI:58228"/>
    </ligand>
</feature>
<feature type="binding site" evidence="7">
    <location>
        <position position="158"/>
    </location>
    <ligand>
        <name>L-aspartate</name>
        <dbReference type="ChEBI" id="CHEBI:29991"/>
    </ligand>
</feature>
<dbReference type="GO" id="GO:0004070">
    <property type="term" value="F:aspartate carbamoyltransferase activity"/>
    <property type="evidence" value="ECO:0007669"/>
    <property type="project" value="UniProtKB-UniRule"/>
</dbReference>
<feature type="binding site" evidence="7">
    <location>
        <position position="48"/>
    </location>
    <ligand>
        <name>carbamoyl phosphate</name>
        <dbReference type="ChEBI" id="CHEBI:58228"/>
    </ligand>
</feature>
<feature type="binding site" evidence="7">
    <location>
        <position position="49"/>
    </location>
    <ligand>
        <name>carbamoyl phosphate</name>
        <dbReference type="ChEBI" id="CHEBI:58228"/>
    </ligand>
</feature>
<dbReference type="NCBIfam" id="TIGR00670">
    <property type="entry name" value="asp_carb_tr"/>
    <property type="match status" value="1"/>
</dbReference>
<dbReference type="STRING" id="1472767.AOX59_01585"/>
<dbReference type="InterPro" id="IPR006130">
    <property type="entry name" value="Asp/Orn_carbamoylTrfase"/>
</dbReference>
<dbReference type="SUPFAM" id="SSF53671">
    <property type="entry name" value="Aspartate/ornithine carbamoyltransferase"/>
    <property type="match status" value="1"/>
</dbReference>
<dbReference type="PANTHER" id="PTHR45753">
    <property type="entry name" value="ORNITHINE CARBAMOYLTRANSFERASE, MITOCHONDRIAL"/>
    <property type="match status" value="1"/>
</dbReference>
<dbReference type="InterPro" id="IPR036901">
    <property type="entry name" value="Asp/Orn_carbamoylTrfase_sf"/>
</dbReference>
<dbReference type="EMBL" id="CP013862">
    <property type="protein sequence ID" value="ALX47402.1"/>
    <property type="molecule type" value="Genomic_DNA"/>
</dbReference>
<dbReference type="HAMAP" id="MF_00001">
    <property type="entry name" value="Asp_carb_tr"/>
    <property type="match status" value="1"/>
</dbReference>
<dbReference type="Proteomes" id="UP000050331">
    <property type="component" value="Chromosome"/>
</dbReference>
<dbReference type="NCBIfam" id="NF002032">
    <property type="entry name" value="PRK00856.1"/>
    <property type="match status" value="1"/>
</dbReference>
<dbReference type="Pfam" id="PF00185">
    <property type="entry name" value="OTCace"/>
    <property type="match status" value="1"/>
</dbReference>
<dbReference type="RefSeq" id="WP_068440878.1">
    <property type="nucleotide sequence ID" value="NZ_CP013862.1"/>
</dbReference>
<dbReference type="GO" id="GO:0006207">
    <property type="term" value="P:'de novo' pyrimidine nucleobase biosynthetic process"/>
    <property type="evidence" value="ECO:0007669"/>
    <property type="project" value="InterPro"/>
</dbReference>
<comment type="subunit">
    <text evidence="7">Heterododecamer (2C3:3R2) of six catalytic PyrB chains organized as two trimers (C3), and six regulatory PyrI chains organized as three dimers (R2).</text>
</comment>
<protein>
    <recommendedName>
        <fullName evidence="7">Aspartate carbamoyltransferase</fullName>
        <ecNumber evidence="7">2.1.3.2</ecNumber>
    </recommendedName>
    <alternativeName>
        <fullName evidence="7">Aspartate transcarbamylase</fullName>
        <shortName evidence="7">ATCase</shortName>
    </alternativeName>
</protein>
<dbReference type="OrthoDB" id="9774690at2"/>
<dbReference type="GO" id="GO:0006520">
    <property type="term" value="P:amino acid metabolic process"/>
    <property type="evidence" value="ECO:0007669"/>
    <property type="project" value="InterPro"/>
</dbReference>
<dbReference type="InterPro" id="IPR006131">
    <property type="entry name" value="Asp_carbamoyltransf_Asp/Orn-bd"/>
</dbReference>
<evidence type="ECO:0000256" key="5">
    <source>
        <dbReference type="ARBA" id="ARBA00043884"/>
    </source>
</evidence>
<name>A0A0U4G434_9BACI</name>
<evidence type="ECO:0000256" key="7">
    <source>
        <dbReference type="HAMAP-Rule" id="MF_00001"/>
    </source>
</evidence>